<evidence type="ECO:0000313" key="1">
    <source>
        <dbReference type="EMBL" id="MCZ9297027.1"/>
    </source>
</evidence>
<accession>A0A9X3LZN8</accession>
<name>A0A9X3LZN8_9CORY</name>
<dbReference type="AlphaFoldDB" id="A0A9X3LZN8"/>
<proteinExistence type="predicted"/>
<dbReference type="EMBL" id="JAKMUZ010000024">
    <property type="protein sequence ID" value="MCZ9297027.1"/>
    <property type="molecule type" value="Genomic_DNA"/>
</dbReference>
<reference evidence="1" key="1">
    <citation type="submission" date="2022-02" db="EMBL/GenBank/DDBJ databases">
        <title>Corynebacterium sp. from urogenital microbiome.</title>
        <authorList>
            <person name="Cappelli E.A."/>
            <person name="Ribeiro T.G."/>
            <person name="Peixe L."/>
        </authorList>
    </citation>
    <scope>NUCLEOTIDE SEQUENCE</scope>
    <source>
        <strain evidence="1">C21Ua_68</strain>
    </source>
</reference>
<dbReference type="Proteomes" id="UP001146439">
    <property type="component" value="Unassembled WGS sequence"/>
</dbReference>
<evidence type="ECO:0008006" key="3">
    <source>
        <dbReference type="Google" id="ProtNLM"/>
    </source>
</evidence>
<dbReference type="InterPro" id="IPR027417">
    <property type="entry name" value="P-loop_NTPase"/>
</dbReference>
<protein>
    <recommendedName>
        <fullName evidence="3">Terminase</fullName>
    </recommendedName>
</protein>
<sequence length="517" mass="57555">MGKPDWLIGCQTPTHQNVPTGDAEFAERACEFVRWAGLDLYPWQEDLLRDTLLQTDEGMWSSREVVTALARQNGKGTYLVALELVAIYLCGAERIMHSAHFLDTAMDARDRLWDVIEANPALMEWWEDEHPGEFPKPVLGNGKDAIKFPNKAKIYYRTRTKKTGRGLSFDWLIFDECFDLPNEVYAAMNNTTKARPNAQKVFISSPVNIREHFHGAIFSAKRWAALDGADGMLFKEWCREEDDDPFDEATWVKANPSLVNEPRPGVQLDEVRSEAASARGSEALLEPFLVETLGQGEWVPRDGDVVDDFVPVIDFEAWSSASALMPSALGESCLAVDVTPDGESVGVVSAAQWGEKVYLSLAPYEEFDRALVVDKVGATVKLNDPSAVVLDPSGQCSTLVEPLRGIGVAPETLSGSQVSKAYELFLRMWAEKRIAHDGSQRWLDALGVAEERSKNGRYRSLDRYSGDVTVLVAASLAVWGLQEFGVGDVEVDVKRTRHYVSAARAVKRQRRVSEMSF</sequence>
<organism evidence="1 2">
    <name type="scientific">Corynebacterium yonathiae</name>
    <dbReference type="NCBI Taxonomy" id="2913504"/>
    <lineage>
        <taxon>Bacteria</taxon>
        <taxon>Bacillati</taxon>
        <taxon>Actinomycetota</taxon>
        <taxon>Actinomycetes</taxon>
        <taxon>Mycobacteriales</taxon>
        <taxon>Corynebacteriaceae</taxon>
        <taxon>Corynebacterium</taxon>
    </lineage>
</organism>
<dbReference type="Gene3D" id="3.40.50.300">
    <property type="entry name" value="P-loop containing nucleotide triphosphate hydrolases"/>
    <property type="match status" value="1"/>
</dbReference>
<evidence type="ECO:0000313" key="2">
    <source>
        <dbReference type="Proteomes" id="UP001146439"/>
    </source>
</evidence>
<gene>
    <name evidence="1" type="ORF">L8V22_10780</name>
</gene>
<comment type="caution">
    <text evidence="1">The sequence shown here is derived from an EMBL/GenBank/DDBJ whole genome shotgun (WGS) entry which is preliminary data.</text>
</comment>
<dbReference type="RefSeq" id="WP_269966527.1">
    <property type="nucleotide sequence ID" value="NZ_JAKMUZ010000024.1"/>
</dbReference>